<gene>
    <name evidence="19" type="primary">cobS</name>
    <name evidence="20" type="ORF">BFP76_08100</name>
</gene>
<evidence type="ECO:0000256" key="1">
    <source>
        <dbReference type="ARBA" id="ARBA00001946"/>
    </source>
</evidence>
<dbReference type="GO" id="GO:0008818">
    <property type="term" value="F:cobalamin 5'-phosphate synthase activity"/>
    <property type="evidence" value="ECO:0007669"/>
    <property type="project" value="UniProtKB-UniRule"/>
</dbReference>
<protein>
    <recommendedName>
        <fullName evidence="6 19">Adenosylcobinamide-GDP ribazoletransferase</fullName>
        <ecNumber evidence="5 19">2.7.8.26</ecNumber>
    </recommendedName>
    <alternativeName>
        <fullName evidence="16 19">Cobalamin synthase</fullName>
    </alternativeName>
    <alternativeName>
        <fullName evidence="15 19">Cobalamin-5'-phosphate synthase</fullName>
    </alternativeName>
</protein>
<keyword evidence="9 19" id="KW-0808">Transferase</keyword>
<sequence>MNDHHGEFHIETHDIWAAASLLTRLPVPVNHERAGQRGADAAWAFPLVGTLLGLVAGLVAFCLGAIGLPSGMPELFALAALAMMTGGLHEDGLADCADGFWGAMDAKKRLEIMKDSRIGAYGTLALVFAVMLTWLGLLEIGSERFILIMIGICAISRLPMVLAMYSLPNARTSGMAARAGVPSRLSVAIATTLCVALAIAIFGWLGLPILVFVILATLPLFIMALRKLGGQTGDVLGASQQIGMIAAIVAIILLT</sequence>
<keyword evidence="8 19" id="KW-0169">Cobalamin biosynthesis</keyword>
<dbReference type="RefSeq" id="WP_133117434.1">
    <property type="nucleotide sequence ID" value="NZ_MDGM01000013.1"/>
</dbReference>
<dbReference type="NCBIfam" id="TIGR00317">
    <property type="entry name" value="cobS"/>
    <property type="match status" value="1"/>
</dbReference>
<evidence type="ECO:0000256" key="18">
    <source>
        <dbReference type="ARBA" id="ARBA00049504"/>
    </source>
</evidence>
<evidence type="ECO:0000256" key="6">
    <source>
        <dbReference type="ARBA" id="ARBA00015850"/>
    </source>
</evidence>
<keyword evidence="21" id="KW-1185">Reference proteome</keyword>
<feature type="transmembrane region" description="Helical" evidence="19">
    <location>
        <begin position="235"/>
        <end position="254"/>
    </location>
</feature>
<dbReference type="AlphaFoldDB" id="A0A2G5K1Z6"/>
<reference evidence="20 21" key="1">
    <citation type="submission" date="2016-08" db="EMBL/GenBank/DDBJ databases">
        <title>Draft genome of Amylibacter sp. strain 4G11.</title>
        <authorList>
            <person name="Wong S.-K."/>
            <person name="Hamasaki K."/>
            <person name="Yoshizawa S."/>
        </authorList>
    </citation>
    <scope>NUCLEOTIDE SEQUENCE [LARGE SCALE GENOMIC DNA]</scope>
    <source>
        <strain evidence="20 21">4G11</strain>
    </source>
</reference>
<evidence type="ECO:0000256" key="5">
    <source>
        <dbReference type="ARBA" id="ARBA00013200"/>
    </source>
</evidence>
<keyword evidence="11 19" id="KW-0460">Magnesium</keyword>
<evidence type="ECO:0000313" key="20">
    <source>
        <dbReference type="EMBL" id="PIB23558.1"/>
    </source>
</evidence>
<evidence type="ECO:0000256" key="7">
    <source>
        <dbReference type="ARBA" id="ARBA00022475"/>
    </source>
</evidence>
<evidence type="ECO:0000256" key="9">
    <source>
        <dbReference type="ARBA" id="ARBA00022679"/>
    </source>
</evidence>
<dbReference type="GO" id="GO:0051073">
    <property type="term" value="F:adenosylcobinamide-GDP ribazoletransferase activity"/>
    <property type="evidence" value="ECO:0007669"/>
    <property type="project" value="UniProtKB-UniRule"/>
</dbReference>
<evidence type="ECO:0000256" key="4">
    <source>
        <dbReference type="ARBA" id="ARBA00010561"/>
    </source>
</evidence>
<evidence type="ECO:0000256" key="8">
    <source>
        <dbReference type="ARBA" id="ARBA00022573"/>
    </source>
</evidence>
<evidence type="ECO:0000256" key="2">
    <source>
        <dbReference type="ARBA" id="ARBA00004651"/>
    </source>
</evidence>
<dbReference type="UniPathway" id="UPA00148">
    <property type="reaction ID" value="UER00238"/>
</dbReference>
<comment type="catalytic activity">
    <reaction evidence="17 19">
        <text>alpha-ribazole + adenosylcob(III)inamide-GDP = adenosylcob(III)alamin + GMP + H(+)</text>
        <dbReference type="Rhea" id="RHEA:16049"/>
        <dbReference type="ChEBI" id="CHEBI:10329"/>
        <dbReference type="ChEBI" id="CHEBI:15378"/>
        <dbReference type="ChEBI" id="CHEBI:18408"/>
        <dbReference type="ChEBI" id="CHEBI:58115"/>
        <dbReference type="ChEBI" id="CHEBI:60487"/>
        <dbReference type="EC" id="2.7.8.26"/>
    </reaction>
</comment>
<evidence type="ECO:0000256" key="19">
    <source>
        <dbReference type="HAMAP-Rule" id="MF_00719"/>
    </source>
</evidence>
<dbReference type="Proteomes" id="UP000231516">
    <property type="component" value="Unassembled WGS sequence"/>
</dbReference>
<accession>A0A2G5K1Z6</accession>
<feature type="transmembrane region" description="Helical" evidence="19">
    <location>
        <begin position="209"/>
        <end position="228"/>
    </location>
</feature>
<dbReference type="EC" id="2.7.8.26" evidence="5 19"/>
<evidence type="ECO:0000256" key="12">
    <source>
        <dbReference type="ARBA" id="ARBA00022989"/>
    </source>
</evidence>
<keyword evidence="13 19" id="KW-0472">Membrane</keyword>
<comment type="catalytic activity">
    <reaction evidence="18 19">
        <text>alpha-ribazole 5'-phosphate + adenosylcob(III)inamide-GDP = adenosylcob(III)alamin 5'-phosphate + GMP + H(+)</text>
        <dbReference type="Rhea" id="RHEA:23560"/>
        <dbReference type="ChEBI" id="CHEBI:15378"/>
        <dbReference type="ChEBI" id="CHEBI:57918"/>
        <dbReference type="ChEBI" id="CHEBI:58115"/>
        <dbReference type="ChEBI" id="CHEBI:60487"/>
        <dbReference type="ChEBI" id="CHEBI:60493"/>
        <dbReference type="EC" id="2.7.8.26"/>
    </reaction>
</comment>
<evidence type="ECO:0000256" key="10">
    <source>
        <dbReference type="ARBA" id="ARBA00022692"/>
    </source>
</evidence>
<dbReference type="PANTHER" id="PTHR34148:SF1">
    <property type="entry name" value="ADENOSYLCOBINAMIDE-GDP RIBAZOLETRANSFERASE"/>
    <property type="match status" value="1"/>
</dbReference>
<dbReference type="InterPro" id="IPR003805">
    <property type="entry name" value="CobS"/>
</dbReference>
<comment type="cofactor">
    <cofactor evidence="1 19">
        <name>Mg(2+)</name>
        <dbReference type="ChEBI" id="CHEBI:18420"/>
    </cofactor>
</comment>
<evidence type="ECO:0000313" key="21">
    <source>
        <dbReference type="Proteomes" id="UP000231516"/>
    </source>
</evidence>
<comment type="pathway">
    <text evidence="3 19">Cofactor biosynthesis; adenosylcobalamin biosynthesis; adenosylcobalamin from cob(II)yrinate a,c-diamide: step 7/7.</text>
</comment>
<dbReference type="HAMAP" id="MF_00719">
    <property type="entry name" value="CobS"/>
    <property type="match status" value="1"/>
</dbReference>
<feature type="transmembrane region" description="Helical" evidence="19">
    <location>
        <begin position="144"/>
        <end position="165"/>
    </location>
</feature>
<comment type="subcellular location">
    <subcellularLocation>
        <location evidence="2 19">Cell membrane</location>
        <topology evidence="2 19">Multi-pass membrane protein</topology>
    </subcellularLocation>
</comment>
<feature type="transmembrane region" description="Helical" evidence="19">
    <location>
        <begin position="118"/>
        <end position="138"/>
    </location>
</feature>
<comment type="similarity">
    <text evidence="4 19">Belongs to the CobS family.</text>
</comment>
<feature type="transmembrane region" description="Helical" evidence="19">
    <location>
        <begin position="185"/>
        <end position="203"/>
    </location>
</feature>
<dbReference type="PANTHER" id="PTHR34148">
    <property type="entry name" value="ADENOSYLCOBINAMIDE-GDP RIBAZOLETRANSFERASE"/>
    <property type="match status" value="1"/>
</dbReference>
<dbReference type="GO" id="GO:0009236">
    <property type="term" value="P:cobalamin biosynthetic process"/>
    <property type="evidence" value="ECO:0007669"/>
    <property type="project" value="UniProtKB-UniRule"/>
</dbReference>
<keyword evidence="7 19" id="KW-1003">Cell membrane</keyword>
<evidence type="ECO:0000256" key="11">
    <source>
        <dbReference type="ARBA" id="ARBA00022842"/>
    </source>
</evidence>
<dbReference type="Pfam" id="PF02654">
    <property type="entry name" value="CobS"/>
    <property type="match status" value="1"/>
</dbReference>
<dbReference type="OrthoDB" id="9794626at2"/>
<evidence type="ECO:0000256" key="13">
    <source>
        <dbReference type="ARBA" id="ARBA00023136"/>
    </source>
</evidence>
<dbReference type="EMBL" id="MDGM01000013">
    <property type="protein sequence ID" value="PIB23558.1"/>
    <property type="molecule type" value="Genomic_DNA"/>
</dbReference>
<name>A0A2G5K1Z6_9RHOB</name>
<comment type="function">
    <text evidence="14 19">Joins adenosylcobinamide-GDP and alpha-ribazole to generate adenosylcobalamin (Ado-cobalamin). Also synthesizes adenosylcobalamin 5'-phosphate from adenosylcobinamide-GDP and alpha-ribazole 5'-phosphate.</text>
</comment>
<evidence type="ECO:0000256" key="16">
    <source>
        <dbReference type="ARBA" id="ARBA00032853"/>
    </source>
</evidence>
<organism evidence="20 21">
    <name type="scientific">Paramylibacter kogurei</name>
    <dbReference type="NCBI Taxonomy" id="1889778"/>
    <lineage>
        <taxon>Bacteria</taxon>
        <taxon>Pseudomonadati</taxon>
        <taxon>Pseudomonadota</taxon>
        <taxon>Alphaproteobacteria</taxon>
        <taxon>Rhodobacterales</taxon>
        <taxon>Paracoccaceae</taxon>
        <taxon>Paramylibacter</taxon>
    </lineage>
</organism>
<evidence type="ECO:0000256" key="3">
    <source>
        <dbReference type="ARBA" id="ARBA00004663"/>
    </source>
</evidence>
<evidence type="ECO:0000256" key="15">
    <source>
        <dbReference type="ARBA" id="ARBA00032605"/>
    </source>
</evidence>
<evidence type="ECO:0000256" key="17">
    <source>
        <dbReference type="ARBA" id="ARBA00048623"/>
    </source>
</evidence>
<keyword evidence="12 19" id="KW-1133">Transmembrane helix</keyword>
<feature type="transmembrane region" description="Helical" evidence="19">
    <location>
        <begin position="43"/>
        <end position="68"/>
    </location>
</feature>
<proteinExistence type="inferred from homology"/>
<comment type="caution">
    <text evidence="20">The sequence shown here is derived from an EMBL/GenBank/DDBJ whole genome shotgun (WGS) entry which is preliminary data.</text>
</comment>
<evidence type="ECO:0000256" key="14">
    <source>
        <dbReference type="ARBA" id="ARBA00025228"/>
    </source>
</evidence>
<dbReference type="GO" id="GO:0005886">
    <property type="term" value="C:plasma membrane"/>
    <property type="evidence" value="ECO:0007669"/>
    <property type="project" value="UniProtKB-SubCell"/>
</dbReference>
<keyword evidence="10 19" id="KW-0812">Transmembrane</keyword>